<dbReference type="InterPro" id="IPR025558">
    <property type="entry name" value="DUF4283"/>
</dbReference>
<feature type="region of interest" description="Disordered" evidence="1">
    <location>
        <begin position="184"/>
        <end position="208"/>
    </location>
</feature>
<name>A0AAV0GBW0_9ASTE</name>
<feature type="compositionally biased region" description="Basic and acidic residues" evidence="1">
    <location>
        <begin position="188"/>
        <end position="200"/>
    </location>
</feature>
<dbReference type="PANTHER" id="PTHR31286">
    <property type="entry name" value="GLYCINE-RICH CELL WALL STRUCTURAL PROTEIN 1.8-LIKE"/>
    <property type="match status" value="1"/>
</dbReference>
<dbReference type="EMBL" id="CAMAPF010001074">
    <property type="protein sequence ID" value="CAH9145396.1"/>
    <property type="molecule type" value="Genomic_DNA"/>
</dbReference>
<feature type="compositionally biased region" description="Low complexity" evidence="1">
    <location>
        <begin position="114"/>
        <end position="124"/>
    </location>
</feature>
<dbReference type="InterPro" id="IPR040256">
    <property type="entry name" value="At4g02000-like"/>
</dbReference>
<dbReference type="AlphaFoldDB" id="A0AAV0GBW0"/>
<dbReference type="Proteomes" id="UP001152523">
    <property type="component" value="Unassembled WGS sequence"/>
</dbReference>
<evidence type="ECO:0000313" key="4">
    <source>
        <dbReference type="Proteomes" id="UP001152523"/>
    </source>
</evidence>
<evidence type="ECO:0000256" key="1">
    <source>
        <dbReference type="SAM" id="MobiDB-lite"/>
    </source>
</evidence>
<comment type="caution">
    <text evidence="3">The sequence shown here is derived from an EMBL/GenBank/DDBJ whole genome shotgun (WGS) entry which is preliminary data.</text>
</comment>
<sequence length="886" mass="98439">MTKKNKQQRTPPAKDKLFEEKIKYLNEKKAAKVAIQAEKMIKKGIFKEVLPIDAPVFSSNSTEATEMLEVETNIEVSTGDAGLTTSNVELTVQDKEEVPPPITVMPDDLNKDGASSLKAAASSKPHGHDSIDAAPTTPVIPPTKAASQGSGVVGSYAEAVRGFGSGSSIAVPHRELSLDMIPINNGARSDETDGNSHVEPEGSISLGSQDTVPIITNKEHGKTDKVPKQWSALFRDNRAPNSGLKLEYFPPTGEKLDFSHLEVPSLVEIWGHCLVGYFTGRFPGLKAIHDMTAKWKVEVHVKSHSKGWVIFKFKSEEDRLHVLAEGPYVLFGKTMYLKELSDDFSTDDEEFLKLPIWVKFPKLSMRLWKAKEIGMIASQVGIPITTDKVTQDAVYTHFARVLIEVDVSKPPVLQFPIIPPSGKEYMQQVIYETFPEYCFHCKKYGHHPFTCLILNPPKEKVMGLLTAKEKGKGAATPSPDIHDANEPPFIMVNRNNKKGIFVRKGLLTNVGASTSQPIAPNPQPNEKDPAAAISTASGSFSLAETMEEAVLSIEYDPIFEWEGRMVKSVHELESDDIINKFVTKEDGAHIAFVKKRHQIKSYVPVSRLKKNFQRETNLEAPAMVFTDPCLVALPGVRRTRTWYNFNKSIFTPNVASFFDVQARHNVVFLQRKQLSAIECSSNLDANGYVSTCNPTGSKVLSQATHPTARPSAKPTTKDKAQHPITLVASTSQPTPFEESRGDQAINGGKGYLVTNMYEMGYDDVITSFTVNEEGKTVAYAWETDQIPKGVNIVKLGPKLDPNPCDDTGVNFTEDLLLSCPEVKRNGEWYDFDKPAFTHRVLSFFDPNQDRNKKYLKEMRKRARKQMKEKGGIDPEDEAYSSDLYLS</sequence>
<feature type="region of interest" description="Disordered" evidence="1">
    <location>
        <begin position="859"/>
        <end position="886"/>
    </location>
</feature>
<protein>
    <recommendedName>
        <fullName evidence="2">DUF4283 domain-containing protein</fullName>
    </recommendedName>
</protein>
<reference evidence="3" key="1">
    <citation type="submission" date="2022-07" db="EMBL/GenBank/DDBJ databases">
        <authorList>
            <person name="Macas J."/>
            <person name="Novak P."/>
            <person name="Neumann P."/>
        </authorList>
    </citation>
    <scope>NUCLEOTIDE SEQUENCE</scope>
</reference>
<evidence type="ECO:0000313" key="3">
    <source>
        <dbReference type="EMBL" id="CAH9145396.1"/>
    </source>
</evidence>
<organism evidence="3 4">
    <name type="scientific">Cuscuta epithymum</name>
    <dbReference type="NCBI Taxonomy" id="186058"/>
    <lineage>
        <taxon>Eukaryota</taxon>
        <taxon>Viridiplantae</taxon>
        <taxon>Streptophyta</taxon>
        <taxon>Embryophyta</taxon>
        <taxon>Tracheophyta</taxon>
        <taxon>Spermatophyta</taxon>
        <taxon>Magnoliopsida</taxon>
        <taxon>eudicotyledons</taxon>
        <taxon>Gunneridae</taxon>
        <taxon>Pentapetalae</taxon>
        <taxon>asterids</taxon>
        <taxon>lamiids</taxon>
        <taxon>Solanales</taxon>
        <taxon>Convolvulaceae</taxon>
        <taxon>Cuscuteae</taxon>
        <taxon>Cuscuta</taxon>
        <taxon>Cuscuta subgen. Cuscuta</taxon>
    </lineage>
</organism>
<accession>A0AAV0GBW0</accession>
<feature type="region of interest" description="Disordered" evidence="1">
    <location>
        <begin position="700"/>
        <end position="720"/>
    </location>
</feature>
<feature type="region of interest" description="Disordered" evidence="1">
    <location>
        <begin position="98"/>
        <end position="130"/>
    </location>
</feature>
<feature type="domain" description="DUF4283" evidence="2">
    <location>
        <begin position="269"/>
        <end position="346"/>
    </location>
</feature>
<dbReference type="Pfam" id="PF14111">
    <property type="entry name" value="DUF4283"/>
    <property type="match status" value="1"/>
</dbReference>
<dbReference type="PANTHER" id="PTHR31286:SF168">
    <property type="entry name" value="DUF4283 DOMAIN-CONTAINING PROTEIN"/>
    <property type="match status" value="1"/>
</dbReference>
<keyword evidence="4" id="KW-1185">Reference proteome</keyword>
<evidence type="ECO:0000259" key="2">
    <source>
        <dbReference type="Pfam" id="PF14111"/>
    </source>
</evidence>
<gene>
    <name evidence="3" type="ORF">CEPIT_LOCUS42179</name>
</gene>
<proteinExistence type="predicted"/>